<feature type="domain" description="HTH gntR-type" evidence="4">
    <location>
        <begin position="13"/>
        <end position="79"/>
    </location>
</feature>
<dbReference type="PRINTS" id="PR00035">
    <property type="entry name" value="HTHGNTR"/>
</dbReference>
<dbReference type="InterPro" id="IPR000524">
    <property type="entry name" value="Tscrpt_reg_HTH_GntR"/>
</dbReference>
<dbReference type="GO" id="GO:0003677">
    <property type="term" value="F:DNA binding"/>
    <property type="evidence" value="ECO:0007669"/>
    <property type="project" value="UniProtKB-KW"/>
</dbReference>
<dbReference type="SMART" id="SM00895">
    <property type="entry name" value="FCD"/>
    <property type="match status" value="1"/>
</dbReference>
<dbReference type="SUPFAM" id="SSF46785">
    <property type="entry name" value="Winged helix' DNA-binding domain"/>
    <property type="match status" value="1"/>
</dbReference>
<dbReference type="PANTHER" id="PTHR43537:SF24">
    <property type="entry name" value="GLUCONATE OPERON TRANSCRIPTIONAL REPRESSOR"/>
    <property type="match status" value="1"/>
</dbReference>
<evidence type="ECO:0000256" key="3">
    <source>
        <dbReference type="ARBA" id="ARBA00023163"/>
    </source>
</evidence>
<evidence type="ECO:0000313" key="5">
    <source>
        <dbReference type="EMBL" id="SUI99650.1"/>
    </source>
</evidence>
<dbReference type="GO" id="GO:0003700">
    <property type="term" value="F:DNA-binding transcription factor activity"/>
    <property type="evidence" value="ECO:0007669"/>
    <property type="project" value="InterPro"/>
</dbReference>
<evidence type="ECO:0000256" key="2">
    <source>
        <dbReference type="ARBA" id="ARBA00023125"/>
    </source>
</evidence>
<dbReference type="InterPro" id="IPR036388">
    <property type="entry name" value="WH-like_DNA-bd_sf"/>
</dbReference>
<dbReference type="Pfam" id="PF07729">
    <property type="entry name" value="FCD"/>
    <property type="match status" value="1"/>
</dbReference>
<accession>A0A380BFD6</accession>
<proteinExistence type="predicted"/>
<evidence type="ECO:0000313" key="6">
    <source>
        <dbReference type="Proteomes" id="UP000254519"/>
    </source>
</evidence>
<dbReference type="OrthoDB" id="368257at2"/>
<dbReference type="InterPro" id="IPR011711">
    <property type="entry name" value="GntR_C"/>
</dbReference>
<dbReference type="PROSITE" id="PS50949">
    <property type="entry name" value="HTH_GNTR"/>
    <property type="match status" value="1"/>
</dbReference>
<dbReference type="PANTHER" id="PTHR43537">
    <property type="entry name" value="TRANSCRIPTIONAL REGULATOR, GNTR FAMILY"/>
    <property type="match status" value="1"/>
</dbReference>
<dbReference type="SUPFAM" id="SSF48008">
    <property type="entry name" value="GntR ligand-binding domain-like"/>
    <property type="match status" value="1"/>
</dbReference>
<dbReference type="AlphaFoldDB" id="A0A380BFD6"/>
<keyword evidence="6" id="KW-1185">Reference proteome</keyword>
<dbReference type="InterPro" id="IPR036390">
    <property type="entry name" value="WH_DNA-bd_sf"/>
</dbReference>
<dbReference type="EMBL" id="UGYZ01000002">
    <property type="protein sequence ID" value="SUI99650.1"/>
    <property type="molecule type" value="Genomic_DNA"/>
</dbReference>
<organism evidence="5 6">
    <name type="scientific">Sporosarcina pasteurii</name>
    <name type="common">Bacillus pasteurii</name>
    <dbReference type="NCBI Taxonomy" id="1474"/>
    <lineage>
        <taxon>Bacteria</taxon>
        <taxon>Bacillati</taxon>
        <taxon>Bacillota</taxon>
        <taxon>Bacilli</taxon>
        <taxon>Bacillales</taxon>
        <taxon>Caryophanaceae</taxon>
        <taxon>Sporosarcina</taxon>
    </lineage>
</organism>
<reference evidence="5 6" key="1">
    <citation type="submission" date="2018-06" db="EMBL/GenBank/DDBJ databases">
        <authorList>
            <consortium name="Pathogen Informatics"/>
            <person name="Doyle S."/>
        </authorList>
    </citation>
    <scope>NUCLEOTIDE SEQUENCE [LARGE SCALE GENOMIC DNA]</scope>
    <source>
        <strain evidence="6">ATCC 11859 / DSM 33 / NCIB 8841 / NCTC 4822</strain>
    </source>
</reference>
<dbReference type="Proteomes" id="UP000254519">
    <property type="component" value="Unassembled WGS sequence"/>
</dbReference>
<dbReference type="InterPro" id="IPR008920">
    <property type="entry name" value="TF_FadR/GntR_C"/>
</dbReference>
<protein>
    <submittedName>
        <fullName evidence="5">Transcriptional regulator NanR</fullName>
    </submittedName>
</protein>
<dbReference type="Gene3D" id="1.20.120.530">
    <property type="entry name" value="GntR ligand-binding domain-like"/>
    <property type="match status" value="1"/>
</dbReference>
<dbReference type="Pfam" id="PF00392">
    <property type="entry name" value="GntR"/>
    <property type="match status" value="1"/>
</dbReference>
<evidence type="ECO:0000259" key="4">
    <source>
        <dbReference type="PROSITE" id="PS50949"/>
    </source>
</evidence>
<keyword evidence="1" id="KW-0805">Transcription regulation</keyword>
<evidence type="ECO:0000256" key="1">
    <source>
        <dbReference type="ARBA" id="ARBA00023015"/>
    </source>
</evidence>
<name>A0A380BFD6_SPOPA</name>
<dbReference type="Gene3D" id="1.10.10.10">
    <property type="entry name" value="Winged helix-like DNA-binding domain superfamily/Winged helix DNA-binding domain"/>
    <property type="match status" value="1"/>
</dbReference>
<dbReference type="SMART" id="SM00345">
    <property type="entry name" value="HTH_GNTR"/>
    <property type="match status" value="1"/>
</dbReference>
<keyword evidence="3" id="KW-0804">Transcription</keyword>
<gene>
    <name evidence="5" type="ORF">NCTC4822_00698</name>
</gene>
<keyword evidence="2" id="KW-0238">DNA-binding</keyword>
<sequence length="227" mass="26616">MKMKFPANWLTSDSLGELISSELRFQIINGEIEDGAVLSENMISKSFETSRSPVREAFKTLELEGLVTPGRMGITVQGLNEEDIKEIYDVRFLLEGFSIRKIFEGFDSEEASEFYKIVDLMKLHADHNDFMEFAFQDLLFHETLIMRANHKRVSYFWRNIRNIILCLLVVATEKRFKEVKEELDNLIFRHRILIDALVEKDQNKIEKWLEDHLLDTNATVMSAYLKK</sequence>